<evidence type="ECO:0000313" key="1">
    <source>
        <dbReference type="EMBL" id="KAL3282148.1"/>
    </source>
</evidence>
<organism evidence="1 2">
    <name type="scientific">Cryptolaemus montrouzieri</name>
    <dbReference type="NCBI Taxonomy" id="559131"/>
    <lineage>
        <taxon>Eukaryota</taxon>
        <taxon>Metazoa</taxon>
        <taxon>Ecdysozoa</taxon>
        <taxon>Arthropoda</taxon>
        <taxon>Hexapoda</taxon>
        <taxon>Insecta</taxon>
        <taxon>Pterygota</taxon>
        <taxon>Neoptera</taxon>
        <taxon>Endopterygota</taxon>
        <taxon>Coleoptera</taxon>
        <taxon>Polyphaga</taxon>
        <taxon>Cucujiformia</taxon>
        <taxon>Coccinelloidea</taxon>
        <taxon>Coccinellidae</taxon>
        <taxon>Scymninae</taxon>
        <taxon>Scymnini</taxon>
        <taxon>Cryptolaemus</taxon>
    </lineage>
</organism>
<sequence length="91" mass="10519">MLYLQKISVSQIGIGEGEQQLHYSSYTIQDKLSLLSAAPEDNSQKDRQVVKEKTKENIEDDKFIAVLNKSIENREKKDISNQDEERLFMLS</sequence>
<reference evidence="1 2" key="1">
    <citation type="journal article" date="2021" name="BMC Biol.">
        <title>Horizontally acquired antibacterial genes associated with adaptive radiation of ladybird beetles.</title>
        <authorList>
            <person name="Li H.S."/>
            <person name="Tang X.F."/>
            <person name="Huang Y.H."/>
            <person name="Xu Z.Y."/>
            <person name="Chen M.L."/>
            <person name="Du X.Y."/>
            <person name="Qiu B.Y."/>
            <person name="Chen P.T."/>
            <person name="Zhang W."/>
            <person name="Slipinski A."/>
            <person name="Escalona H.E."/>
            <person name="Waterhouse R.M."/>
            <person name="Zwick A."/>
            <person name="Pang H."/>
        </authorList>
    </citation>
    <scope>NUCLEOTIDE SEQUENCE [LARGE SCALE GENOMIC DNA]</scope>
    <source>
        <strain evidence="1">SYSU2018</strain>
    </source>
</reference>
<protein>
    <submittedName>
        <fullName evidence="1">Uncharacterized protein</fullName>
    </submittedName>
</protein>
<gene>
    <name evidence="1" type="ORF">HHI36_005343</name>
</gene>
<evidence type="ECO:0000313" key="2">
    <source>
        <dbReference type="Proteomes" id="UP001516400"/>
    </source>
</evidence>
<keyword evidence="2" id="KW-1185">Reference proteome</keyword>
<proteinExistence type="predicted"/>
<dbReference type="AlphaFoldDB" id="A0ABD2NTX9"/>
<dbReference type="EMBL" id="JABFTP020000144">
    <property type="protein sequence ID" value="KAL3282148.1"/>
    <property type="molecule type" value="Genomic_DNA"/>
</dbReference>
<comment type="caution">
    <text evidence="1">The sequence shown here is derived from an EMBL/GenBank/DDBJ whole genome shotgun (WGS) entry which is preliminary data.</text>
</comment>
<name>A0ABD2NTX9_9CUCU</name>
<dbReference type="Proteomes" id="UP001516400">
    <property type="component" value="Unassembled WGS sequence"/>
</dbReference>
<accession>A0ABD2NTX9</accession>